<gene>
    <name evidence="7" type="ORF">ACFO0N_07040</name>
</gene>
<feature type="transmembrane region" description="Helical" evidence="6">
    <location>
        <begin position="148"/>
        <end position="169"/>
    </location>
</feature>
<keyword evidence="8" id="KW-1185">Reference proteome</keyword>
<keyword evidence="4 6" id="KW-1133">Transmembrane helix</keyword>
<protein>
    <submittedName>
        <fullName evidence="7">Flippase</fullName>
    </submittedName>
</protein>
<proteinExistence type="predicted"/>
<evidence type="ECO:0000256" key="4">
    <source>
        <dbReference type="ARBA" id="ARBA00022989"/>
    </source>
</evidence>
<sequence>MNLARASLKIVVANGISAIAVFVGLAVLARHLSPAQMGAFFLFQTLVGVFSLLADVGIRGAVEKRLSEGRDSGTVLTTALLLKTAVTGIVLIGIYAFRDTLNAYMGAELALWVALGVVLNEASELVIHVLRGELRVGDTAPIEAARHLVWFGVAVPLAIVGFGTLGVVFGFLGGFVVAVSWGVVSWTTTFGRPSIAQARSLLQYSRYNFVSAAGGYIYNWMDVAVLGLFVSNSLIGAYEYAWQITLVASLVARSVATTAFPQLSKWNESDQRSSVESTLTSAMSVGLFVSVPAFFGVVVLADPMLRYLFGADYAVAALVLVILMGEKVLLSVKEILDRALLAVDKPDLVARAVIITVVLNLVLNVALVAQYGIVGAAIATAVAFGVETFLAGRYVSRFVTVRVPYRHLFWYSLGSLVMVLGLVGYQWLVGVNGLVDLLLAILIGFVLYAGTTIAFPEVREQVVLTGLRTLSSGNE</sequence>
<dbReference type="InterPro" id="IPR050833">
    <property type="entry name" value="Poly_Biosynth_Transport"/>
</dbReference>
<evidence type="ECO:0000313" key="7">
    <source>
        <dbReference type="EMBL" id="MFC4357703.1"/>
    </source>
</evidence>
<accession>A0ABD5PAE3</accession>
<keyword evidence="3 6" id="KW-0812">Transmembrane</keyword>
<dbReference type="AlphaFoldDB" id="A0ABD5PAE3"/>
<dbReference type="RefSeq" id="WP_267621989.1">
    <property type="nucleotide sequence ID" value="NZ_JAODIW010000006.1"/>
</dbReference>
<feature type="transmembrane region" description="Helical" evidence="6">
    <location>
        <begin position="216"/>
        <end position="235"/>
    </location>
</feature>
<feature type="transmembrane region" description="Helical" evidence="6">
    <location>
        <begin position="408"/>
        <end position="428"/>
    </location>
</feature>
<dbReference type="GO" id="GO:0005886">
    <property type="term" value="C:plasma membrane"/>
    <property type="evidence" value="ECO:0007669"/>
    <property type="project" value="UniProtKB-SubCell"/>
</dbReference>
<feature type="transmembrane region" description="Helical" evidence="6">
    <location>
        <begin position="241"/>
        <end position="260"/>
    </location>
</feature>
<feature type="transmembrane region" description="Helical" evidence="6">
    <location>
        <begin position="38"/>
        <end position="62"/>
    </location>
</feature>
<feature type="transmembrane region" description="Helical" evidence="6">
    <location>
        <begin position="348"/>
        <end position="367"/>
    </location>
</feature>
<evidence type="ECO:0000256" key="3">
    <source>
        <dbReference type="ARBA" id="ARBA00022692"/>
    </source>
</evidence>
<feature type="transmembrane region" description="Helical" evidence="6">
    <location>
        <begin position="434"/>
        <end position="455"/>
    </location>
</feature>
<name>A0ABD5PAE3_9EURY</name>
<keyword evidence="5 6" id="KW-0472">Membrane</keyword>
<feature type="transmembrane region" description="Helical" evidence="6">
    <location>
        <begin position="12"/>
        <end position="32"/>
    </location>
</feature>
<feature type="transmembrane region" description="Helical" evidence="6">
    <location>
        <begin position="313"/>
        <end position="336"/>
    </location>
</feature>
<organism evidence="7 8">
    <name type="scientific">Halobium salinum</name>
    <dbReference type="NCBI Taxonomy" id="1364940"/>
    <lineage>
        <taxon>Archaea</taxon>
        <taxon>Methanobacteriati</taxon>
        <taxon>Methanobacteriota</taxon>
        <taxon>Stenosarchaea group</taxon>
        <taxon>Halobacteria</taxon>
        <taxon>Halobacteriales</taxon>
        <taxon>Haloferacaceae</taxon>
        <taxon>Halobium</taxon>
    </lineage>
</organism>
<reference evidence="7 8" key="1">
    <citation type="journal article" date="2019" name="Int. J. Syst. Evol. Microbiol.">
        <title>The Global Catalogue of Microorganisms (GCM) 10K type strain sequencing project: providing services to taxonomists for standard genome sequencing and annotation.</title>
        <authorList>
            <consortium name="The Broad Institute Genomics Platform"/>
            <consortium name="The Broad Institute Genome Sequencing Center for Infectious Disease"/>
            <person name="Wu L."/>
            <person name="Ma J."/>
        </authorList>
    </citation>
    <scope>NUCLEOTIDE SEQUENCE [LARGE SCALE GENOMIC DNA]</scope>
    <source>
        <strain evidence="7 8">CGMCC 1.12553</strain>
    </source>
</reference>
<evidence type="ECO:0000256" key="2">
    <source>
        <dbReference type="ARBA" id="ARBA00022475"/>
    </source>
</evidence>
<dbReference type="PANTHER" id="PTHR30250">
    <property type="entry name" value="PST FAMILY PREDICTED COLANIC ACID TRANSPORTER"/>
    <property type="match status" value="1"/>
</dbReference>
<comment type="caution">
    <text evidence="7">The sequence shown here is derived from an EMBL/GenBank/DDBJ whole genome shotgun (WGS) entry which is preliminary data.</text>
</comment>
<feature type="transmembrane region" description="Helical" evidence="6">
    <location>
        <begin position="74"/>
        <end position="97"/>
    </location>
</feature>
<dbReference type="PANTHER" id="PTHR30250:SF11">
    <property type="entry name" value="O-ANTIGEN TRANSPORTER-RELATED"/>
    <property type="match status" value="1"/>
</dbReference>
<keyword evidence="2" id="KW-1003">Cell membrane</keyword>
<feature type="transmembrane region" description="Helical" evidence="6">
    <location>
        <begin position="281"/>
        <end position="301"/>
    </location>
</feature>
<evidence type="ECO:0000256" key="6">
    <source>
        <dbReference type="SAM" id="Phobius"/>
    </source>
</evidence>
<feature type="transmembrane region" description="Helical" evidence="6">
    <location>
        <begin position="175"/>
        <end position="195"/>
    </location>
</feature>
<evidence type="ECO:0000256" key="1">
    <source>
        <dbReference type="ARBA" id="ARBA00004651"/>
    </source>
</evidence>
<feature type="transmembrane region" description="Helical" evidence="6">
    <location>
        <begin position="373"/>
        <end position="396"/>
    </location>
</feature>
<comment type="subcellular location">
    <subcellularLocation>
        <location evidence="1">Cell membrane</location>
        <topology evidence="1">Multi-pass membrane protein</topology>
    </subcellularLocation>
</comment>
<evidence type="ECO:0000313" key="8">
    <source>
        <dbReference type="Proteomes" id="UP001595921"/>
    </source>
</evidence>
<dbReference type="EMBL" id="JBHSDS010000003">
    <property type="protein sequence ID" value="MFC4357703.1"/>
    <property type="molecule type" value="Genomic_DNA"/>
</dbReference>
<dbReference type="Proteomes" id="UP001595921">
    <property type="component" value="Unassembled WGS sequence"/>
</dbReference>
<dbReference type="Pfam" id="PF13440">
    <property type="entry name" value="Polysacc_synt_3"/>
    <property type="match status" value="1"/>
</dbReference>
<dbReference type="CDD" id="cd13128">
    <property type="entry name" value="MATE_Wzx_like"/>
    <property type="match status" value="1"/>
</dbReference>
<evidence type="ECO:0000256" key="5">
    <source>
        <dbReference type="ARBA" id="ARBA00023136"/>
    </source>
</evidence>